<feature type="compositionally biased region" description="Basic and acidic residues" evidence="1">
    <location>
        <begin position="458"/>
        <end position="468"/>
    </location>
</feature>
<feature type="compositionally biased region" description="Basic and acidic residues" evidence="1">
    <location>
        <begin position="99"/>
        <end position="108"/>
    </location>
</feature>
<evidence type="ECO:0000313" key="3">
    <source>
        <dbReference type="EMBL" id="MFD2058172.1"/>
    </source>
</evidence>
<comment type="caution">
    <text evidence="3">The sequence shown here is derived from an EMBL/GenBank/DDBJ whole genome shotgun (WGS) entry which is preliminary data.</text>
</comment>
<dbReference type="InterPro" id="IPR038610">
    <property type="entry name" value="FliK-like_C_sf"/>
</dbReference>
<keyword evidence="4" id="KW-1185">Reference proteome</keyword>
<organism evidence="3 4">
    <name type="scientific">Mesorhizobium calcicola</name>
    <dbReference type="NCBI Taxonomy" id="1300310"/>
    <lineage>
        <taxon>Bacteria</taxon>
        <taxon>Pseudomonadati</taxon>
        <taxon>Pseudomonadota</taxon>
        <taxon>Alphaproteobacteria</taxon>
        <taxon>Hyphomicrobiales</taxon>
        <taxon>Phyllobacteriaceae</taxon>
        <taxon>Mesorhizobium</taxon>
    </lineage>
</organism>
<keyword evidence="3" id="KW-0966">Cell projection</keyword>
<gene>
    <name evidence="3" type="ORF">ACFSQT_35350</name>
</gene>
<dbReference type="InterPro" id="IPR021136">
    <property type="entry name" value="Flagellar_hook_control-like_C"/>
</dbReference>
<name>A0ABW4WRQ3_9HYPH</name>
<feature type="compositionally biased region" description="Gly residues" evidence="1">
    <location>
        <begin position="424"/>
        <end position="435"/>
    </location>
</feature>
<feature type="region of interest" description="Disordered" evidence="1">
    <location>
        <begin position="144"/>
        <end position="179"/>
    </location>
</feature>
<protein>
    <submittedName>
        <fullName evidence="3">Flagellar hook-length control protein FliK</fullName>
    </submittedName>
</protein>
<proteinExistence type="predicted"/>
<keyword evidence="3" id="KW-0282">Flagellum</keyword>
<evidence type="ECO:0000259" key="2">
    <source>
        <dbReference type="Pfam" id="PF02120"/>
    </source>
</evidence>
<evidence type="ECO:0000313" key="4">
    <source>
        <dbReference type="Proteomes" id="UP001597349"/>
    </source>
</evidence>
<dbReference type="Pfam" id="PF02120">
    <property type="entry name" value="Flg_hook"/>
    <property type="match status" value="1"/>
</dbReference>
<feature type="region of interest" description="Disordered" evidence="1">
    <location>
        <begin position="406"/>
        <end position="468"/>
    </location>
</feature>
<reference evidence="4" key="1">
    <citation type="journal article" date="2019" name="Int. J. Syst. Evol. Microbiol.">
        <title>The Global Catalogue of Microorganisms (GCM) 10K type strain sequencing project: providing services to taxonomists for standard genome sequencing and annotation.</title>
        <authorList>
            <consortium name="The Broad Institute Genomics Platform"/>
            <consortium name="The Broad Institute Genome Sequencing Center for Infectious Disease"/>
            <person name="Wu L."/>
            <person name="Ma J."/>
        </authorList>
    </citation>
    <scope>NUCLEOTIDE SEQUENCE [LARGE SCALE GENOMIC DNA]</scope>
    <source>
        <strain evidence="4">CGMCC 1.16226</strain>
    </source>
</reference>
<feature type="region of interest" description="Disordered" evidence="1">
    <location>
        <begin position="99"/>
        <end position="119"/>
    </location>
</feature>
<feature type="compositionally biased region" description="Low complexity" evidence="1">
    <location>
        <begin position="1"/>
        <end position="24"/>
    </location>
</feature>
<feature type="domain" description="Flagellar hook-length control protein-like C-terminal" evidence="2">
    <location>
        <begin position="325"/>
        <end position="389"/>
    </location>
</feature>
<dbReference type="EMBL" id="JBHUGY010000071">
    <property type="protein sequence ID" value="MFD2058172.1"/>
    <property type="molecule type" value="Genomic_DNA"/>
</dbReference>
<keyword evidence="3" id="KW-0969">Cilium</keyword>
<dbReference type="Gene3D" id="3.30.750.140">
    <property type="match status" value="1"/>
</dbReference>
<sequence>MTTSLGSALSGFAAARATPEQPAAKGKNDHAGFGKMLRGDTGPARTEQQPATEAGSREQRWGKLAAGLAGHDGKAGPPAAGPGKIVSAKVPTVKISKDDLEAKSHKDDADAEETAPDAQAVPLQDHLPLLIAFHDLRHFSTSAKAAGRDAANGESPPDPALDAQAPLPKTYRTKSTAGNDVLETMSKPEQASIVDGPLTEIDGQPPSAAGVASGAPRRDTIVAAPKLPDATTSDVPGVQSKDAAPTLKSIADVQTSLRPEAGKQSLSADRIDVVSQQSFPAPPQSPISQAALNVVNAIAADGGPQKALSASSAATQLASPVAVPTHVLKIELHPAELGMVTANLRLSGEQLSIELKPETHDAYRRLSGDSEAIVKSLRGLGFEVDKVTILQPSVVIPAATRTDATAPLSAASDRDPSSFQPGNPSGGNGGAGGQQPGQQSAGNRNDDAQDYGRSTSPSRERAGGDMFI</sequence>
<evidence type="ECO:0000256" key="1">
    <source>
        <dbReference type="SAM" id="MobiDB-lite"/>
    </source>
</evidence>
<accession>A0ABW4WRQ3</accession>
<feature type="region of interest" description="Disordered" evidence="1">
    <location>
        <begin position="1"/>
        <end position="85"/>
    </location>
</feature>
<dbReference type="RefSeq" id="WP_379026670.1">
    <property type="nucleotide sequence ID" value="NZ_JBHUGY010000071.1"/>
</dbReference>
<dbReference type="Proteomes" id="UP001597349">
    <property type="component" value="Unassembled WGS sequence"/>
</dbReference>